<name>A0A498PY95_9MYCO</name>
<dbReference type="EMBL" id="UPHP01000050">
    <property type="protein sequence ID" value="VBA37981.1"/>
    <property type="molecule type" value="Genomic_DNA"/>
</dbReference>
<dbReference type="AlphaFoldDB" id="A0A498PY95"/>
<evidence type="ECO:0000313" key="2">
    <source>
        <dbReference type="Proteomes" id="UP000273307"/>
    </source>
</evidence>
<gene>
    <name evidence="1" type="ORF">LAUMK136_02219</name>
</gene>
<keyword evidence="2" id="KW-1185">Reference proteome</keyword>
<dbReference type="Proteomes" id="UP000273307">
    <property type="component" value="Unassembled WGS sequence"/>
</dbReference>
<evidence type="ECO:0000313" key="1">
    <source>
        <dbReference type="EMBL" id="VBA37981.1"/>
    </source>
</evidence>
<protein>
    <submittedName>
        <fullName evidence="1">Uncharacterized protein</fullName>
    </submittedName>
</protein>
<proteinExistence type="predicted"/>
<accession>A0A498PY95</accession>
<reference evidence="1 2" key="1">
    <citation type="submission" date="2018-09" db="EMBL/GenBank/DDBJ databases">
        <authorList>
            <person name="Tagini F."/>
        </authorList>
    </citation>
    <scope>NUCLEOTIDE SEQUENCE [LARGE SCALE GENOMIC DNA]</scope>
    <source>
        <strain evidence="1 2">MK136</strain>
    </source>
</reference>
<sequence length="66" mass="7447">MNGCSASSLIYRELGVRAPVDGECYDSAPDVQLARQLRIRRIHHLLVRADVGEDPPDDADRRPAWF</sequence>
<organism evidence="1 2">
    <name type="scientific">Mycobacterium attenuatum</name>
    <dbReference type="NCBI Taxonomy" id="2341086"/>
    <lineage>
        <taxon>Bacteria</taxon>
        <taxon>Bacillati</taxon>
        <taxon>Actinomycetota</taxon>
        <taxon>Actinomycetes</taxon>
        <taxon>Mycobacteriales</taxon>
        <taxon>Mycobacteriaceae</taxon>
        <taxon>Mycobacterium</taxon>
    </lineage>
</organism>